<dbReference type="KEGG" id="dbr:Deba_3264"/>
<evidence type="ECO:0000256" key="1">
    <source>
        <dbReference type="PROSITE-ProRule" id="PRU00339"/>
    </source>
</evidence>
<dbReference type="STRING" id="644282.Deba_3264"/>
<evidence type="ECO:0000313" key="2">
    <source>
        <dbReference type="EMBL" id="ADK86617.1"/>
    </source>
</evidence>
<dbReference type="Gene3D" id="1.25.40.10">
    <property type="entry name" value="Tetratricopeptide repeat domain"/>
    <property type="match status" value="1"/>
</dbReference>
<dbReference type="PROSITE" id="PS50005">
    <property type="entry name" value="TPR"/>
    <property type="match status" value="1"/>
</dbReference>
<feature type="repeat" description="TPR" evidence="1">
    <location>
        <begin position="99"/>
        <end position="132"/>
    </location>
</feature>
<dbReference type="InterPro" id="IPR019734">
    <property type="entry name" value="TPR_rpt"/>
</dbReference>
<evidence type="ECO:0000313" key="3">
    <source>
        <dbReference type="Proteomes" id="UP000009047"/>
    </source>
</evidence>
<sequence length="235" mass="25426">MAAWWPALALCVTLLGGAAPVWAGWQEEYKAGLEDISAGRYGLGVDKACVAVLGQNDVPARERAQAIVLLVNLLFKADLDDEAERLLTRAMADDDENRDAYFFCRGMLHERAWRFDRAVADYQAALGLNPANAGALLGLGRLRLKCPEDAMRDRAQALELARRAQKAADNAGGRAMGHMLEAQVQAQAQCYDQAVAAQQAAVAAAEEGLSPEQVERMKAYLAELRRLAAGGDRAD</sequence>
<name>E1QM32_DESB2</name>
<dbReference type="InterPro" id="IPR011990">
    <property type="entry name" value="TPR-like_helical_dom_sf"/>
</dbReference>
<gene>
    <name evidence="2" type="ordered locus">Deba_3264</name>
</gene>
<dbReference type="RefSeq" id="WP_013260053.1">
    <property type="nucleotide sequence ID" value="NC_014365.1"/>
</dbReference>
<dbReference type="HOGENOM" id="CLU_1178700_0_0_7"/>
<dbReference type="Proteomes" id="UP000009047">
    <property type="component" value="Chromosome"/>
</dbReference>
<accession>E1QM32</accession>
<keyword evidence="3" id="KW-1185">Reference proteome</keyword>
<organism evidence="2 3">
    <name type="scientific">Desulfarculus baarsii (strain ATCC 33931 / DSM 2075 / LMG 7858 / VKM B-1802 / 2st14)</name>
    <dbReference type="NCBI Taxonomy" id="644282"/>
    <lineage>
        <taxon>Bacteria</taxon>
        <taxon>Pseudomonadati</taxon>
        <taxon>Thermodesulfobacteriota</taxon>
        <taxon>Desulfarculia</taxon>
        <taxon>Desulfarculales</taxon>
        <taxon>Desulfarculaceae</taxon>
        <taxon>Desulfarculus</taxon>
    </lineage>
</organism>
<proteinExistence type="predicted"/>
<keyword evidence="1" id="KW-0802">TPR repeat</keyword>
<dbReference type="SUPFAM" id="SSF48452">
    <property type="entry name" value="TPR-like"/>
    <property type="match status" value="1"/>
</dbReference>
<dbReference type="EMBL" id="CP002085">
    <property type="protein sequence ID" value="ADK86617.1"/>
    <property type="molecule type" value="Genomic_DNA"/>
</dbReference>
<dbReference type="AlphaFoldDB" id="E1QM32"/>
<reference evidence="2 3" key="1">
    <citation type="journal article" date="2010" name="Stand. Genomic Sci.">
        <title>Complete genome sequence of Desulfarculus baarsii type strain (2st14).</title>
        <authorList>
            <person name="Sun H."/>
            <person name="Spring S."/>
            <person name="Lapidus A."/>
            <person name="Davenport K."/>
            <person name="Del Rio T.G."/>
            <person name="Tice H."/>
            <person name="Nolan M."/>
            <person name="Copeland A."/>
            <person name="Cheng J.F."/>
            <person name="Lucas S."/>
            <person name="Tapia R."/>
            <person name="Goodwin L."/>
            <person name="Pitluck S."/>
            <person name="Ivanova N."/>
            <person name="Pagani I."/>
            <person name="Mavromatis K."/>
            <person name="Ovchinnikova G."/>
            <person name="Pati A."/>
            <person name="Chen A."/>
            <person name="Palaniappan K."/>
            <person name="Hauser L."/>
            <person name="Chang Y.J."/>
            <person name="Jeffries C.D."/>
            <person name="Detter J.C."/>
            <person name="Han C."/>
            <person name="Rohde M."/>
            <person name="Brambilla E."/>
            <person name="Goker M."/>
            <person name="Woyke T."/>
            <person name="Bristow J."/>
            <person name="Eisen J.A."/>
            <person name="Markowitz V."/>
            <person name="Hugenholtz P."/>
            <person name="Kyrpides N.C."/>
            <person name="Klenk H.P."/>
            <person name="Land M."/>
        </authorList>
    </citation>
    <scope>NUCLEOTIDE SEQUENCE [LARGE SCALE GENOMIC DNA]</scope>
    <source>
        <strain evidence="3">ATCC 33931 / DSM 2075 / LMG 7858 / VKM B-1802 / 2st14</strain>
    </source>
</reference>
<protein>
    <submittedName>
        <fullName evidence="2">Tetratricopeptide TPR_2 repeat protein</fullName>
    </submittedName>
</protein>